<dbReference type="EMBL" id="AP015040">
    <property type="protein sequence ID" value="BAT92810.1"/>
    <property type="molecule type" value="Genomic_DNA"/>
</dbReference>
<name>A0A0S3SIW9_PHAAN</name>
<evidence type="ECO:0000313" key="4">
    <source>
        <dbReference type="Proteomes" id="UP000291084"/>
    </source>
</evidence>
<dbReference type="AlphaFoldDB" id="A0A0S3SIW9"/>
<feature type="region of interest" description="Disordered" evidence="1">
    <location>
        <begin position="125"/>
        <end position="145"/>
    </location>
</feature>
<accession>A0A0S3SIW9</accession>
<evidence type="ECO:0000256" key="2">
    <source>
        <dbReference type="SAM" id="Phobius"/>
    </source>
</evidence>
<sequence length="145" mass="16657">MVVRRIIFVRSRKPRKLIHNICNPRRVFLLFSLHPHSTNFPFFLILLFLYFFVLIFIKSIQLHVSLLPSLPFRRKIPQQIPCRTPAAPRLASPCDSGSPGQAATTLSSHCHNNVDTLPQQCRHTATTTTSRNTFQQPPRNNVICE</sequence>
<keyword evidence="2" id="KW-0812">Transmembrane</keyword>
<organism evidence="3 4">
    <name type="scientific">Vigna angularis var. angularis</name>
    <dbReference type="NCBI Taxonomy" id="157739"/>
    <lineage>
        <taxon>Eukaryota</taxon>
        <taxon>Viridiplantae</taxon>
        <taxon>Streptophyta</taxon>
        <taxon>Embryophyta</taxon>
        <taxon>Tracheophyta</taxon>
        <taxon>Spermatophyta</taxon>
        <taxon>Magnoliopsida</taxon>
        <taxon>eudicotyledons</taxon>
        <taxon>Gunneridae</taxon>
        <taxon>Pentapetalae</taxon>
        <taxon>rosids</taxon>
        <taxon>fabids</taxon>
        <taxon>Fabales</taxon>
        <taxon>Fabaceae</taxon>
        <taxon>Papilionoideae</taxon>
        <taxon>50 kb inversion clade</taxon>
        <taxon>NPAAA clade</taxon>
        <taxon>indigoferoid/millettioid clade</taxon>
        <taxon>Phaseoleae</taxon>
        <taxon>Vigna</taxon>
    </lineage>
</organism>
<evidence type="ECO:0000256" key="1">
    <source>
        <dbReference type="SAM" id="MobiDB-lite"/>
    </source>
</evidence>
<proteinExistence type="predicted"/>
<reference evidence="3 4" key="1">
    <citation type="journal article" date="2015" name="Sci. Rep.">
        <title>The power of single molecule real-time sequencing technology in the de novo assembly of a eukaryotic genome.</title>
        <authorList>
            <person name="Sakai H."/>
            <person name="Naito K."/>
            <person name="Ogiso-Tanaka E."/>
            <person name="Takahashi Y."/>
            <person name="Iseki K."/>
            <person name="Muto C."/>
            <person name="Satou K."/>
            <person name="Teruya K."/>
            <person name="Shiroma A."/>
            <person name="Shimoji M."/>
            <person name="Hirano T."/>
            <person name="Itoh T."/>
            <person name="Kaga A."/>
            <person name="Tomooka N."/>
        </authorList>
    </citation>
    <scope>NUCLEOTIDE SEQUENCE [LARGE SCALE GENOMIC DNA]</scope>
    <source>
        <strain evidence="4">cv. Shumari</strain>
    </source>
</reference>
<feature type="compositionally biased region" description="Polar residues" evidence="1">
    <location>
        <begin position="130"/>
        <end position="139"/>
    </location>
</feature>
<keyword evidence="2" id="KW-0472">Membrane</keyword>
<dbReference type="Proteomes" id="UP000291084">
    <property type="component" value="Chromosome 7"/>
</dbReference>
<feature type="transmembrane region" description="Helical" evidence="2">
    <location>
        <begin position="40"/>
        <end position="57"/>
    </location>
</feature>
<gene>
    <name evidence="3" type="primary">Vigan.07G165100</name>
    <name evidence="3" type="ORF">VIGAN_07165100</name>
</gene>
<protein>
    <submittedName>
        <fullName evidence="3">Uncharacterized protein</fullName>
    </submittedName>
</protein>
<evidence type="ECO:0000313" key="3">
    <source>
        <dbReference type="EMBL" id="BAT92810.1"/>
    </source>
</evidence>
<keyword evidence="2" id="KW-1133">Transmembrane helix</keyword>
<keyword evidence="4" id="KW-1185">Reference proteome</keyword>